<dbReference type="KEGG" id="noa:BKM31_14565"/>
<evidence type="ECO:0000313" key="2">
    <source>
        <dbReference type="Proteomes" id="UP000190797"/>
    </source>
</evidence>
<gene>
    <name evidence="1" type="ORF">BKM31_14565</name>
</gene>
<reference evidence="2" key="1">
    <citation type="journal article" date="2017" name="Med. Chem. Commun.">
        <title>Nonomuraea sp. ATCC 55076 harbours the largest actinomycete chromosome to date and the kistamicin biosynthetic gene cluster.</title>
        <authorList>
            <person name="Nazari B."/>
            <person name="Forneris C.C."/>
            <person name="Gibson M.I."/>
            <person name="Moon K."/>
            <person name="Schramma K.R."/>
            <person name="Seyedsayamdost M.R."/>
        </authorList>
    </citation>
    <scope>NUCLEOTIDE SEQUENCE [LARGE SCALE GENOMIC DNA]</scope>
    <source>
        <strain evidence="2">ATCC 55076</strain>
    </source>
</reference>
<dbReference type="Proteomes" id="UP000190797">
    <property type="component" value="Chromosome"/>
</dbReference>
<accession>A0A1U9ZX54</accession>
<name>A0A1U9ZX54_9ACTN</name>
<keyword evidence="2" id="KW-1185">Reference proteome</keyword>
<dbReference type="EMBL" id="CP017717">
    <property type="protein sequence ID" value="AQZ62522.1"/>
    <property type="molecule type" value="Genomic_DNA"/>
</dbReference>
<sequence>MREERIEPPTRDRLRQAEQALTARICGRIPAEAVARMLALIAKTADPGEEEDPAGQDDGAFVDVGAQTEVVGRDRSLVPTRKNDRGASQFAEKDAGFAGLGAVEGGVQVEGPQRVVAGQVDLAEIAVGARQAVMGAGLFGPIADLAGDGQRGVVVGHGLGGIAHGPGCFRQGVE</sequence>
<organism evidence="1 2">
    <name type="scientific">[Actinomadura] parvosata subsp. kistnae</name>
    <dbReference type="NCBI Taxonomy" id="1909395"/>
    <lineage>
        <taxon>Bacteria</taxon>
        <taxon>Bacillati</taxon>
        <taxon>Actinomycetota</taxon>
        <taxon>Actinomycetes</taxon>
        <taxon>Streptosporangiales</taxon>
        <taxon>Streptosporangiaceae</taxon>
        <taxon>Nonomuraea</taxon>
    </lineage>
</organism>
<dbReference type="STRING" id="1909395.BKM31_14565"/>
<dbReference type="AlphaFoldDB" id="A0A1U9ZX54"/>
<protein>
    <submittedName>
        <fullName evidence="1">Uncharacterized protein</fullName>
    </submittedName>
</protein>
<evidence type="ECO:0000313" key="1">
    <source>
        <dbReference type="EMBL" id="AQZ62522.1"/>
    </source>
</evidence>
<proteinExistence type="predicted"/>